<evidence type="ECO:0000313" key="2">
    <source>
        <dbReference type="Proteomes" id="UP001318040"/>
    </source>
</evidence>
<feature type="region of interest" description="Disordered" evidence="1">
    <location>
        <begin position="465"/>
        <end position="488"/>
    </location>
</feature>
<dbReference type="RefSeq" id="XP_032823949.1">
    <property type="nucleotide sequence ID" value="XM_032968058.1"/>
</dbReference>
<sequence length="488" mass="53604">MDLPENNKRGQKRVIPDRRRDKRSCSDLDTCLQIPEHPIYVEDICMKKEEEGEEDIHCDDLDKEEHLQCDDLEGMDTHSAGPCGTLQATQGTADLDQADDGGECSTIESIGDKTLLCSEDDLEEEALQKDETAPAERSSPFGGRPAKAVSNENVTEEGSLMESGKIIFSFSENVLHSEADPEECVNMNIVLLDDPMSPRDSEGSDIYQHLEHDVFPSNETQHRQSPADMMIQVVIGDSLDQHAGKSNVVDKNDGAVDDSGHDPVALDNLVDACQKTSLFKNTNTDKMYWSVTKEVGGDIFDSSSVSAPCGGMRAGELRWNLETERDAIDGRVSITSTESEQTSQHGTPLYRSACSEPVQPCCSSSSSAPCQAVLTREMLKVKLHHESQSVHQKVNAVGAQAFSGASVAYNFQDKQNTGHTLPPVSLAECKHSGLNIELSYCSHDMSQQHQRLQEEFWKQPLQCHPPNASTRSPRTLEPANVSMPACAR</sequence>
<evidence type="ECO:0000313" key="3">
    <source>
        <dbReference type="RefSeq" id="XP_032823949.1"/>
    </source>
</evidence>
<dbReference type="AlphaFoldDB" id="A0AAJ7TUS0"/>
<dbReference type="Proteomes" id="UP001318040">
    <property type="component" value="Chromosome 39"/>
</dbReference>
<reference evidence="3" key="1">
    <citation type="submission" date="2025-08" db="UniProtKB">
        <authorList>
            <consortium name="RefSeq"/>
        </authorList>
    </citation>
    <scope>IDENTIFICATION</scope>
    <source>
        <tissue evidence="3">Sperm</tissue>
    </source>
</reference>
<feature type="region of interest" description="Disordered" evidence="1">
    <location>
        <begin position="1"/>
        <end position="23"/>
    </location>
</feature>
<gene>
    <name evidence="3" type="primary">LOC116950380</name>
</gene>
<name>A0AAJ7TUS0_PETMA</name>
<protein>
    <submittedName>
        <fullName evidence="3">Uncharacterized protein LOC116950380</fullName>
    </submittedName>
</protein>
<organism evidence="2 3">
    <name type="scientific">Petromyzon marinus</name>
    <name type="common">Sea lamprey</name>
    <dbReference type="NCBI Taxonomy" id="7757"/>
    <lineage>
        <taxon>Eukaryota</taxon>
        <taxon>Metazoa</taxon>
        <taxon>Chordata</taxon>
        <taxon>Craniata</taxon>
        <taxon>Vertebrata</taxon>
        <taxon>Cyclostomata</taxon>
        <taxon>Hyperoartia</taxon>
        <taxon>Petromyzontiformes</taxon>
        <taxon>Petromyzontidae</taxon>
        <taxon>Petromyzon</taxon>
    </lineage>
</organism>
<keyword evidence="2" id="KW-1185">Reference proteome</keyword>
<evidence type="ECO:0000256" key="1">
    <source>
        <dbReference type="SAM" id="MobiDB-lite"/>
    </source>
</evidence>
<feature type="region of interest" description="Disordered" evidence="1">
    <location>
        <begin position="124"/>
        <end position="157"/>
    </location>
</feature>
<dbReference type="KEGG" id="pmrn:116950380"/>
<accession>A0AAJ7TUS0</accession>
<proteinExistence type="predicted"/>